<dbReference type="PANTHER" id="PTHR32502">
    <property type="entry name" value="N-ACETYLGALACTOSAMINE PERMEASE II COMPONENT-RELATED"/>
    <property type="match status" value="1"/>
</dbReference>
<feature type="transmembrane region" description="Helical" evidence="9">
    <location>
        <begin position="236"/>
        <end position="257"/>
    </location>
</feature>
<name>F4MVP8_YEREN</name>
<dbReference type="AlphaFoldDB" id="F4MVP8"/>
<dbReference type="InterPro" id="IPR050303">
    <property type="entry name" value="GatZ_KbaZ_carbometab"/>
</dbReference>
<feature type="transmembrane region" description="Helical" evidence="9">
    <location>
        <begin position="196"/>
        <end position="216"/>
    </location>
</feature>
<evidence type="ECO:0000256" key="5">
    <source>
        <dbReference type="ARBA" id="ARBA00022683"/>
    </source>
</evidence>
<dbReference type="PROSITE" id="PS51108">
    <property type="entry name" value="PTS_EIID"/>
    <property type="match status" value="1"/>
</dbReference>
<dbReference type="Pfam" id="PF03613">
    <property type="entry name" value="EIID-AGA"/>
    <property type="match status" value="1"/>
</dbReference>
<keyword evidence="5" id="KW-0598">Phosphotransferase system</keyword>
<sequence>MRRLGDADMTTLNKRLTRSDLFKMFLRSNLQQASFNYERIHGLGFCYDMVPAIKRLYPLKEDQIAALKRHLVFFNTTPAVCGPVIGVTAAMEEARANGADIDEGAINSLKVGLMGPLAGVGDPLIWGTLRPITAALGASLALNGNVLGPILFFLSFNSVRLALKWFGLQYGFTKGINIVKDLGGNVLQKLTEGVSILGLFIMGVLVTKWTSINVPLVISKTPGHDGTTVTMTVQNILDQLCPGLLALGLTLLMMRLLKRKINPIWLIFSLFGLGIVGSWLGILS</sequence>
<dbReference type="NCBIfam" id="TIGR00828">
    <property type="entry name" value="EIID-AGA"/>
    <property type="match status" value="1"/>
</dbReference>
<evidence type="ECO:0000256" key="2">
    <source>
        <dbReference type="ARBA" id="ARBA00022448"/>
    </source>
</evidence>
<evidence type="ECO:0000256" key="8">
    <source>
        <dbReference type="ARBA" id="ARBA00023136"/>
    </source>
</evidence>
<dbReference type="EMBL" id="FR718510">
    <property type="protein sequence ID" value="CBX69906.1"/>
    <property type="molecule type" value="Genomic_DNA"/>
</dbReference>
<evidence type="ECO:0000313" key="10">
    <source>
        <dbReference type="EMBL" id="CBX69906.1"/>
    </source>
</evidence>
<evidence type="ECO:0000256" key="7">
    <source>
        <dbReference type="ARBA" id="ARBA00022989"/>
    </source>
</evidence>
<keyword evidence="7 9" id="KW-1133">Transmembrane helix</keyword>
<accession>F4MVP8</accession>
<keyword evidence="2" id="KW-0813">Transport</keyword>
<dbReference type="GO" id="GO:0005886">
    <property type="term" value="C:plasma membrane"/>
    <property type="evidence" value="ECO:0007669"/>
    <property type="project" value="UniProtKB-SubCell"/>
</dbReference>
<feature type="transmembrane region" description="Helical" evidence="9">
    <location>
        <begin position="264"/>
        <end position="282"/>
    </location>
</feature>
<reference evidence="10" key="1">
    <citation type="journal article" date="2011" name="BMC Genomics">
        <title>Shotgun sequencing of Yersinia enterocolitica strain W22703 (biotype 2, serotype O:9): genomic evidence for oscillation between invertebrates and mammals.</title>
        <authorList>
            <person name="Fuchs T.M."/>
            <person name="Brandt K."/>
            <person name="Starke M."/>
            <person name="Rattei T."/>
        </authorList>
    </citation>
    <scope>NUCLEOTIDE SEQUENCE</scope>
</reference>
<organism evidence="10">
    <name type="scientific">Yersinia enterocolitica W22703</name>
    <dbReference type="NCBI Taxonomy" id="913028"/>
    <lineage>
        <taxon>Bacteria</taxon>
        <taxon>Pseudomonadati</taxon>
        <taxon>Pseudomonadota</taxon>
        <taxon>Gammaproteobacteria</taxon>
        <taxon>Enterobacterales</taxon>
        <taxon>Yersiniaceae</taxon>
        <taxon>Yersinia</taxon>
    </lineage>
</organism>
<evidence type="ECO:0000256" key="6">
    <source>
        <dbReference type="ARBA" id="ARBA00022692"/>
    </source>
</evidence>
<evidence type="ECO:0000256" key="1">
    <source>
        <dbReference type="ARBA" id="ARBA00004651"/>
    </source>
</evidence>
<dbReference type="GO" id="GO:0009401">
    <property type="term" value="P:phosphoenolpyruvate-dependent sugar phosphotransferase system"/>
    <property type="evidence" value="ECO:0007669"/>
    <property type="project" value="UniProtKB-KW"/>
</dbReference>
<proteinExistence type="predicted"/>
<keyword evidence="4" id="KW-0762">Sugar transport</keyword>
<dbReference type="PANTHER" id="PTHR32502:SF5">
    <property type="entry name" value="N-ACETYLGALACTOSAMINE PERMEASE IID COMPONENT-RELATED"/>
    <property type="match status" value="1"/>
</dbReference>
<comment type="subcellular location">
    <subcellularLocation>
        <location evidence="1">Cell membrane</location>
        <topology evidence="1">Multi-pass membrane protein</topology>
    </subcellularLocation>
</comment>
<gene>
    <name evidence="10" type="primary">sorM</name>
    <name evidence="10" type="ORF">YEW_KP45170</name>
</gene>
<evidence type="ECO:0000256" key="9">
    <source>
        <dbReference type="SAM" id="Phobius"/>
    </source>
</evidence>
<keyword evidence="8 9" id="KW-0472">Membrane</keyword>
<dbReference type="NCBIfam" id="NF008315">
    <property type="entry name" value="PRK11103.1"/>
    <property type="match status" value="1"/>
</dbReference>
<evidence type="ECO:0000256" key="4">
    <source>
        <dbReference type="ARBA" id="ARBA00022597"/>
    </source>
</evidence>
<dbReference type="InterPro" id="IPR004704">
    <property type="entry name" value="PTS_IID_man"/>
</dbReference>
<evidence type="ECO:0000256" key="3">
    <source>
        <dbReference type="ARBA" id="ARBA00022475"/>
    </source>
</evidence>
<protein>
    <submittedName>
        <fullName evidence="10">Sorbose permease IID component</fullName>
    </submittedName>
</protein>
<keyword evidence="3" id="KW-1003">Cell membrane</keyword>
<keyword evidence="6 9" id="KW-0812">Transmembrane</keyword>